<accession>A0A2T3Z7Z2</accession>
<dbReference type="STRING" id="1042311.A0A2T3Z7Z2"/>
<gene>
    <name evidence="2" type="ORF">M441DRAFT_80343</name>
</gene>
<evidence type="ECO:0000313" key="2">
    <source>
        <dbReference type="EMBL" id="PTB40900.1"/>
    </source>
</evidence>
<protein>
    <submittedName>
        <fullName evidence="2">Uncharacterized protein</fullName>
    </submittedName>
</protein>
<feature type="transmembrane region" description="Helical" evidence="1">
    <location>
        <begin position="397"/>
        <end position="420"/>
    </location>
</feature>
<keyword evidence="3" id="KW-1185">Reference proteome</keyword>
<evidence type="ECO:0000256" key="1">
    <source>
        <dbReference type="SAM" id="Phobius"/>
    </source>
</evidence>
<feature type="transmembrane region" description="Helical" evidence="1">
    <location>
        <begin position="355"/>
        <end position="377"/>
    </location>
</feature>
<proteinExistence type="predicted"/>
<keyword evidence="1" id="KW-0472">Membrane</keyword>
<dbReference type="EMBL" id="KZ679262">
    <property type="protein sequence ID" value="PTB40900.1"/>
    <property type="molecule type" value="Genomic_DNA"/>
</dbReference>
<dbReference type="AlphaFoldDB" id="A0A2T3Z7Z2"/>
<keyword evidence="1" id="KW-0812">Transmembrane</keyword>
<dbReference type="Gene3D" id="1.20.58.340">
    <property type="entry name" value="Magnesium transport protein CorA, transmembrane region"/>
    <property type="match status" value="1"/>
</dbReference>
<name>A0A2T3Z7Z2_TRIA4</name>
<dbReference type="OrthoDB" id="3642468at2759"/>
<dbReference type="Proteomes" id="UP000240493">
    <property type="component" value="Unassembled WGS sequence"/>
</dbReference>
<reference evidence="2 3" key="1">
    <citation type="submission" date="2016-07" db="EMBL/GenBank/DDBJ databases">
        <title>Multiple horizontal gene transfer events from other fungi enriched the ability of initially mycotrophic Trichoderma (Ascomycota) to feed on dead plant biomass.</title>
        <authorList>
            <consortium name="DOE Joint Genome Institute"/>
            <person name="Aerts A."/>
            <person name="Atanasova L."/>
            <person name="Chenthamara K."/>
            <person name="Zhang J."/>
            <person name="Grujic M."/>
            <person name="Henrissat B."/>
            <person name="Kuo A."/>
            <person name="Salamov A."/>
            <person name="Lipzen A."/>
            <person name="Labutti K."/>
            <person name="Barry K."/>
            <person name="Miao Y."/>
            <person name="Rahimi M.J."/>
            <person name="Shen Q."/>
            <person name="Grigoriev I.V."/>
            <person name="Kubicek C.P."/>
            <person name="Druzhinina I.S."/>
        </authorList>
    </citation>
    <scope>NUCLEOTIDE SEQUENCE [LARGE SCALE GENOMIC DNA]</scope>
    <source>
        <strain evidence="2 3">CBS 433.97</strain>
    </source>
</reference>
<organism evidence="2 3">
    <name type="scientific">Trichoderma asperellum (strain ATCC 204424 / CBS 433.97 / NBRC 101777)</name>
    <dbReference type="NCBI Taxonomy" id="1042311"/>
    <lineage>
        <taxon>Eukaryota</taxon>
        <taxon>Fungi</taxon>
        <taxon>Dikarya</taxon>
        <taxon>Ascomycota</taxon>
        <taxon>Pezizomycotina</taxon>
        <taxon>Sordariomycetes</taxon>
        <taxon>Hypocreomycetidae</taxon>
        <taxon>Hypocreales</taxon>
        <taxon>Hypocreaceae</taxon>
        <taxon>Trichoderma</taxon>
    </lineage>
</organism>
<keyword evidence="1" id="KW-1133">Transmembrane helix</keyword>
<sequence length="428" mass="48493">MEEIYQKLSVVNLWQGFRNSDEPSFEVIEAWLHHSSGQIHMSRKPVSVKELDDWLPIDETDGEGDTKKSLVLRIALIGCDIKKRILKLSSDVMKTLLKSFDLELAYKYSQSCITNVAAIPPQSNEHQAYSFCYMPKLAAMWAHRRFDVQSPTDRSYLTQGVIFLDESNMLFLSEVFRTPWSALLYESPMFPAFLLTLILSTQIHQGEEKVKLKIRASERCSSTQMPHQGYDKSVMGLFISLAAEADRCAVKLGSLSRKSKMVEKALKFILKNISEQSGHGTSPTSVSAEACQLLKSHVLLLEDRLEMQTVDIEYTLKRVQLQINILAGIISRSDFQATLMLAESQHRDSLSMKTLAIVTMFFLPGSFVSALFSTSMFDWDSVDPSSNGIGVRLLPQFGLYWVITIPLTIITFILFFMWLLRNDTGVTQ</sequence>
<evidence type="ECO:0000313" key="3">
    <source>
        <dbReference type="Proteomes" id="UP000240493"/>
    </source>
</evidence>